<evidence type="ECO:0000313" key="3">
    <source>
        <dbReference type="Proteomes" id="UP000000376"/>
    </source>
</evidence>
<protein>
    <submittedName>
        <fullName evidence="2">Succinate dehydrogenase (Or fumarate reductase) cytochrome b subunit, b558 family</fullName>
    </submittedName>
</protein>
<feature type="transmembrane region" description="Helical" evidence="1">
    <location>
        <begin position="232"/>
        <end position="257"/>
    </location>
</feature>
<dbReference type="Gene3D" id="1.20.1300.10">
    <property type="entry name" value="Fumarate reductase/succinate dehydrogenase, transmembrane subunit"/>
    <property type="match status" value="1"/>
</dbReference>
<feature type="transmembrane region" description="Helical" evidence="1">
    <location>
        <begin position="190"/>
        <end position="220"/>
    </location>
</feature>
<dbReference type="HOGENOM" id="CLU_077968_1_0_11"/>
<keyword evidence="3" id="KW-1185">Reference proteome</keyword>
<reference evidence="2 3" key="1">
    <citation type="journal article" date="2010" name="Stand. Genomic Sci.">
        <title>Complete genome sequence of Arcanobacterium haemolyticum type strain (11018).</title>
        <authorList>
            <person name="Yasawong M."/>
            <person name="Teshima H."/>
            <person name="Lapidus A."/>
            <person name="Nolan M."/>
            <person name="Lucas S."/>
            <person name="Glavina Del Rio T."/>
            <person name="Tice H."/>
            <person name="Cheng J."/>
            <person name="Bruce D."/>
            <person name="Detter C."/>
            <person name="Tapia R."/>
            <person name="Han C."/>
            <person name="Goodwin L."/>
            <person name="Pitluck S."/>
            <person name="Liolios K."/>
            <person name="Ivanova N."/>
            <person name="Mavromatis K."/>
            <person name="Mikhailova N."/>
            <person name="Pati A."/>
            <person name="Chen A."/>
            <person name="Palaniappan K."/>
            <person name="Land M."/>
            <person name="Hauser L."/>
            <person name="Chang Y."/>
            <person name="Jeffries C."/>
            <person name="Rohde M."/>
            <person name="Sikorski J."/>
            <person name="Pukall R."/>
            <person name="Goker M."/>
            <person name="Woyke T."/>
            <person name="Bristow J."/>
            <person name="Eisen J."/>
            <person name="Markowitz V."/>
            <person name="Hugenholtz P."/>
            <person name="Kyrpides N."/>
            <person name="Klenk H."/>
        </authorList>
    </citation>
    <scope>NUCLEOTIDE SEQUENCE [LARGE SCALE GENOMIC DNA]</scope>
    <source>
        <strain evidence="3">ATCC 9345 / DSM 20595 / CCUG 17215 / LMG 16163 / NBRC 15585 / NCTC 8452 / 11018</strain>
    </source>
</reference>
<feature type="transmembrane region" description="Helical" evidence="1">
    <location>
        <begin position="36"/>
        <end position="58"/>
    </location>
</feature>
<dbReference type="eggNOG" id="ENOG502Z7U4">
    <property type="taxonomic scope" value="Bacteria"/>
</dbReference>
<dbReference type="SUPFAM" id="SSF81343">
    <property type="entry name" value="Fumarate reductase respiratory complex transmembrane subunits"/>
    <property type="match status" value="1"/>
</dbReference>
<dbReference type="Proteomes" id="UP000000376">
    <property type="component" value="Chromosome"/>
</dbReference>
<keyword evidence="1" id="KW-0812">Transmembrane</keyword>
<evidence type="ECO:0000313" key="2">
    <source>
        <dbReference type="EMBL" id="ADH93034.1"/>
    </source>
</evidence>
<evidence type="ECO:0000256" key="1">
    <source>
        <dbReference type="SAM" id="Phobius"/>
    </source>
</evidence>
<dbReference type="GO" id="GO:0016020">
    <property type="term" value="C:membrane"/>
    <property type="evidence" value="ECO:0007669"/>
    <property type="project" value="InterPro"/>
</dbReference>
<dbReference type="InterPro" id="IPR034804">
    <property type="entry name" value="SQR/QFR_C/D"/>
</dbReference>
<name>D7BK54_ARCHD</name>
<proteinExistence type="predicted"/>
<accession>D7BK54</accession>
<feature type="transmembrane region" description="Helical" evidence="1">
    <location>
        <begin position="90"/>
        <end position="115"/>
    </location>
</feature>
<dbReference type="NCBIfam" id="TIGR02046">
    <property type="entry name" value="sdhC_b558_fam"/>
    <property type="match status" value="1"/>
</dbReference>
<feature type="transmembrane region" description="Helical" evidence="1">
    <location>
        <begin position="147"/>
        <end position="170"/>
    </location>
</feature>
<dbReference type="EMBL" id="CP002045">
    <property type="protein sequence ID" value="ADH93034.1"/>
    <property type="molecule type" value="Genomic_DNA"/>
</dbReference>
<dbReference type="AlphaFoldDB" id="D7BK54"/>
<organism evidence="2 3">
    <name type="scientific">Arcanobacterium haemolyticum (strain ATCC 9345 / DSM 20595 / CCM 5947 / CCUG 17215 / LMG 16163 / NBRC 15585 / NCTC 8452 / 11018)</name>
    <dbReference type="NCBI Taxonomy" id="644284"/>
    <lineage>
        <taxon>Bacteria</taxon>
        <taxon>Bacillati</taxon>
        <taxon>Actinomycetota</taxon>
        <taxon>Actinomycetes</taxon>
        <taxon>Actinomycetales</taxon>
        <taxon>Actinomycetaceae</taxon>
        <taxon>Arcanobacterium</taxon>
    </lineage>
</organism>
<dbReference type="KEGG" id="ahe:Arch_1332"/>
<keyword evidence="1" id="KW-1133">Transmembrane helix</keyword>
<sequence length="258" mass="29002">MGLFATKGPVFVRSICYLQTVAKSTSVEIRGRKTTVALKVLMAVTGLFIVFFLLFHAFGNFKMFLGAEEYNHYADWLKHGLLYPILPKLWALWIFRFTLLFCIFGHMYAAIKLWARGNKARGREKYKVNSGSKVGLKYSYTAATMRYGGIIIALFVVFHILQYTVLALQLGGPYSVHDPYHNMIYGFSIWWVWLIYFVALCSIALHVAHGVWSALATLGLNTRRRQAAFKAIAGLIGLAVLVGFMTPPTAILLGFIVA</sequence>
<keyword evidence="1" id="KW-0472">Membrane</keyword>
<dbReference type="InterPro" id="IPR011138">
    <property type="entry name" value="Cytochrome_b-558"/>
</dbReference>
<gene>
    <name evidence="2" type="ordered locus">Arch_1332</name>
</gene>
<dbReference type="OrthoDB" id="9788081at2"/>
<dbReference type="CDD" id="cd03498">
    <property type="entry name" value="SQR_TypeB_2_TM"/>
    <property type="match status" value="1"/>
</dbReference>
<dbReference type="STRING" id="644284.Arch_1332"/>